<keyword evidence="2" id="KW-1185">Reference proteome</keyword>
<evidence type="ECO:0000313" key="2">
    <source>
        <dbReference type="Proteomes" id="UP001246372"/>
    </source>
</evidence>
<dbReference type="CDD" id="cd16400">
    <property type="entry name" value="ParB_Srx_like_nuclease"/>
    <property type="match status" value="1"/>
</dbReference>
<organism evidence="1 2">
    <name type="scientific">Roseateles aquae</name>
    <dbReference type="NCBI Taxonomy" id="3077235"/>
    <lineage>
        <taxon>Bacteria</taxon>
        <taxon>Pseudomonadati</taxon>
        <taxon>Pseudomonadota</taxon>
        <taxon>Betaproteobacteria</taxon>
        <taxon>Burkholderiales</taxon>
        <taxon>Sphaerotilaceae</taxon>
        <taxon>Roseateles</taxon>
    </lineage>
</organism>
<sequence>MSAPHSYEVSLRDTGFFLLSEEVIEADVEALAVRIAAAGRWTMPISVEARTGIIMDGNHRWHAARRLGLRQIPCYLLEYTDPRVRVYEWEHDEPFNLADIFSIANTRQVFPYKTTRHIFTPPLPPCDIGLAALGQRAAQAA</sequence>
<comment type="caution">
    <text evidence="1">The sequence shown here is derived from an EMBL/GenBank/DDBJ whole genome shotgun (WGS) entry which is preliminary data.</text>
</comment>
<proteinExistence type="predicted"/>
<dbReference type="Gene3D" id="3.90.1530.10">
    <property type="entry name" value="Conserved hypothetical protein from pyrococcus furiosus pfu- 392566-001, ParB domain"/>
    <property type="match status" value="1"/>
</dbReference>
<reference evidence="1" key="1">
    <citation type="submission" date="2023-09" db="EMBL/GenBank/DDBJ databases">
        <title>Paucibacter sp. APW11 Genome sequencing and assembly.</title>
        <authorList>
            <person name="Kim I."/>
        </authorList>
    </citation>
    <scope>NUCLEOTIDE SEQUENCE</scope>
    <source>
        <strain evidence="1">APW11</strain>
    </source>
</reference>
<dbReference type="Proteomes" id="UP001246372">
    <property type="component" value="Unassembled WGS sequence"/>
</dbReference>
<gene>
    <name evidence="1" type="ORF">RQP53_22675</name>
</gene>
<accession>A0ABU3PJ85</accession>
<dbReference type="InterPro" id="IPR036086">
    <property type="entry name" value="ParB/Sulfiredoxin_sf"/>
</dbReference>
<dbReference type="RefSeq" id="WP_315652989.1">
    <property type="nucleotide sequence ID" value="NZ_JAVXZY010000013.1"/>
</dbReference>
<dbReference type="SUPFAM" id="SSF110849">
    <property type="entry name" value="ParB/Sulfiredoxin"/>
    <property type="match status" value="1"/>
</dbReference>
<evidence type="ECO:0000313" key="1">
    <source>
        <dbReference type="EMBL" id="MDT9002101.1"/>
    </source>
</evidence>
<name>A0ABU3PJ85_9BURK</name>
<protein>
    <submittedName>
        <fullName evidence="1">ParB N-terminal domain-containing protein</fullName>
    </submittedName>
</protein>
<dbReference type="EMBL" id="JAVXZY010000013">
    <property type="protein sequence ID" value="MDT9002101.1"/>
    <property type="molecule type" value="Genomic_DNA"/>
</dbReference>